<dbReference type="PANTHER" id="PTHR34145">
    <property type="entry name" value="OS02G0105600 PROTEIN"/>
    <property type="match status" value="1"/>
</dbReference>
<organism evidence="3 4">
    <name type="scientific">Urochloa decumbens</name>
    <dbReference type="NCBI Taxonomy" id="240449"/>
    <lineage>
        <taxon>Eukaryota</taxon>
        <taxon>Viridiplantae</taxon>
        <taxon>Streptophyta</taxon>
        <taxon>Embryophyta</taxon>
        <taxon>Tracheophyta</taxon>
        <taxon>Spermatophyta</taxon>
        <taxon>Magnoliopsida</taxon>
        <taxon>Liliopsida</taxon>
        <taxon>Poales</taxon>
        <taxon>Poaceae</taxon>
        <taxon>PACMAD clade</taxon>
        <taxon>Panicoideae</taxon>
        <taxon>Panicodae</taxon>
        <taxon>Paniceae</taxon>
        <taxon>Melinidinae</taxon>
        <taxon>Urochloa</taxon>
    </lineage>
</organism>
<evidence type="ECO:0000313" key="3">
    <source>
        <dbReference type="EMBL" id="CAL5036368.1"/>
    </source>
</evidence>
<reference evidence="4" key="1">
    <citation type="submission" date="2024-06" db="EMBL/GenBank/DDBJ databases">
        <authorList>
            <person name="Ryan C."/>
        </authorList>
    </citation>
    <scope>NUCLEOTIDE SEQUENCE [LARGE SCALE GENOMIC DNA]</scope>
</reference>
<dbReference type="AlphaFoldDB" id="A0ABC9DC84"/>
<name>A0ABC9DC84_9POAL</name>
<keyword evidence="4" id="KW-1185">Reference proteome</keyword>
<dbReference type="InterPro" id="IPR032675">
    <property type="entry name" value="LRR_dom_sf"/>
</dbReference>
<dbReference type="InterPro" id="IPR001810">
    <property type="entry name" value="F-box_dom"/>
</dbReference>
<accession>A0ABC9DC84</accession>
<dbReference type="Proteomes" id="UP001497457">
    <property type="component" value="Chromosome 33rd"/>
</dbReference>
<dbReference type="InterPro" id="IPR036047">
    <property type="entry name" value="F-box-like_dom_sf"/>
</dbReference>
<dbReference type="InterPro" id="IPR053772">
    <property type="entry name" value="At1g61320/At1g61330-like"/>
</dbReference>
<dbReference type="Gene3D" id="1.20.1280.50">
    <property type="match status" value="1"/>
</dbReference>
<evidence type="ECO:0000259" key="2">
    <source>
        <dbReference type="Pfam" id="PF23622"/>
    </source>
</evidence>
<feature type="domain" description="At1g61320/AtMIF1 LRR" evidence="2">
    <location>
        <begin position="130"/>
        <end position="514"/>
    </location>
</feature>
<reference evidence="3 4" key="2">
    <citation type="submission" date="2024-10" db="EMBL/GenBank/DDBJ databases">
        <authorList>
            <person name="Ryan C."/>
        </authorList>
    </citation>
    <scope>NUCLEOTIDE SEQUENCE [LARGE SCALE GENOMIC DNA]</scope>
</reference>
<evidence type="ECO:0008006" key="5">
    <source>
        <dbReference type="Google" id="ProtNLM"/>
    </source>
</evidence>
<dbReference type="SUPFAM" id="SSF52047">
    <property type="entry name" value="RNI-like"/>
    <property type="match status" value="1"/>
</dbReference>
<dbReference type="InterPro" id="IPR055357">
    <property type="entry name" value="LRR_At1g61320_AtMIF1"/>
</dbReference>
<dbReference type="PANTHER" id="PTHR34145:SF64">
    <property type="entry name" value="F-BOX DOMAIN CONTAINING PROTEIN, EXPRESSED"/>
    <property type="match status" value="1"/>
</dbReference>
<proteinExistence type="predicted"/>
<gene>
    <name evidence="3" type="ORF">URODEC1_LOCUS83910</name>
</gene>
<evidence type="ECO:0000313" key="4">
    <source>
        <dbReference type="Proteomes" id="UP001497457"/>
    </source>
</evidence>
<evidence type="ECO:0000259" key="1">
    <source>
        <dbReference type="Pfam" id="PF00646"/>
    </source>
</evidence>
<sequence length="529" mass="59402">MSSSGDQNRKPMCRSVWLRRQRAKMTEHHGSTVSLAGTRGPLCQKGDTKFAGNTAPVLELDKLPEDVLHHIHSLVPLRDAARAACVSHRFLRSWRRFPNLTFNWETFRLNLDGGPLCERAKKFANGIHHILQNHSGTGVKTLDLQVRPCGDVITANHLDIWLQAAVKSGIIKLALDIPRIQSIRFNFSCSLISSAASSLQSFSLSYCGFHPTPTIGCLRSLKNVSLTLVHISEDELGCFFDCTISLEKLEVALCDDITFLKIPSHLHQLRILRVFVCRRLQVIEINAPKVSTFLFRAPPMKISISNPSQLKNMTMNGQCYSGMFQYALTKLQPITSNLQTLTLLSSVEALNMPVSPDRFLHLRNLKIYCCGMDNFDYFSLVYFLKACPTLESFFLSAGPHFDLRRDSIIHEYSHADSLHRRRTAEFHQSNLKKVTITGFCSAKSLIELTCLILESSSSLRFLVLDTTGGYDNTGICDCMEREAVMEALRGVEAIKKYIKGKVPSSVHLEVLEPCGRCHIPKLRKLGPAR</sequence>
<dbReference type="SUPFAM" id="SSF81383">
    <property type="entry name" value="F-box domain"/>
    <property type="match status" value="1"/>
</dbReference>
<dbReference type="Pfam" id="PF00646">
    <property type="entry name" value="F-box"/>
    <property type="match status" value="1"/>
</dbReference>
<dbReference type="EMBL" id="OZ075143">
    <property type="protein sequence ID" value="CAL5036368.1"/>
    <property type="molecule type" value="Genomic_DNA"/>
</dbReference>
<feature type="domain" description="F-box" evidence="1">
    <location>
        <begin position="60"/>
        <end position="99"/>
    </location>
</feature>
<protein>
    <recommendedName>
        <fullName evidence="5">F-box domain-containing protein</fullName>
    </recommendedName>
</protein>
<dbReference type="Pfam" id="PF23622">
    <property type="entry name" value="LRR_At1g61320_AtMIF1"/>
    <property type="match status" value="1"/>
</dbReference>
<dbReference type="Gene3D" id="3.80.10.10">
    <property type="entry name" value="Ribonuclease Inhibitor"/>
    <property type="match status" value="1"/>
</dbReference>